<feature type="domain" description="DUF1707" evidence="1">
    <location>
        <begin position="7"/>
        <end position="59"/>
    </location>
</feature>
<dbReference type="InterPro" id="IPR012551">
    <property type="entry name" value="DUF1707_SHOCT-like"/>
</dbReference>
<dbReference type="AlphaFoldDB" id="A0A7K0C7Y0"/>
<keyword evidence="3" id="KW-1185">Reference proteome</keyword>
<accession>A0A7K0C7Y0</accession>
<reference evidence="2 3" key="1">
    <citation type="submission" date="2019-10" db="EMBL/GenBank/DDBJ databases">
        <title>Actinomadura rubteroloni sp. nov. and Actinomadura macrotermitis sp. nov., isolated from the gut of fungus growing-termite Macrotermes natalensis.</title>
        <authorList>
            <person name="Benndorf R."/>
            <person name="Martin K."/>
            <person name="Kuefner M."/>
            <person name="De Beer W."/>
            <person name="Kaster A.-K."/>
            <person name="Vollmers J."/>
            <person name="Poulsen M."/>
            <person name="Beemelmanns C."/>
        </authorList>
    </citation>
    <scope>NUCLEOTIDE SEQUENCE [LARGE SCALE GENOMIC DNA]</scope>
    <source>
        <strain evidence="2 3">RB68</strain>
    </source>
</reference>
<protein>
    <recommendedName>
        <fullName evidence="1">DUF1707 domain-containing protein</fullName>
    </recommendedName>
</protein>
<gene>
    <name evidence="2" type="ORF">ACRB68_76830</name>
</gene>
<proteinExistence type="predicted"/>
<dbReference type="EMBL" id="WEGH01000006">
    <property type="protein sequence ID" value="MQY09557.1"/>
    <property type="molecule type" value="Genomic_DNA"/>
</dbReference>
<evidence type="ECO:0000259" key="1">
    <source>
        <dbReference type="Pfam" id="PF08044"/>
    </source>
</evidence>
<comment type="caution">
    <text evidence="2">The sequence shown here is derived from an EMBL/GenBank/DDBJ whole genome shotgun (WGS) entry which is preliminary data.</text>
</comment>
<dbReference type="RefSeq" id="WP_235960898.1">
    <property type="nucleotide sequence ID" value="NZ_WEGH01000006.1"/>
</dbReference>
<evidence type="ECO:0000313" key="2">
    <source>
        <dbReference type="EMBL" id="MQY09557.1"/>
    </source>
</evidence>
<evidence type="ECO:0000313" key="3">
    <source>
        <dbReference type="Proteomes" id="UP000487268"/>
    </source>
</evidence>
<name>A0A7K0C7Y0_9ACTN</name>
<organism evidence="2 3">
    <name type="scientific">Actinomadura macrotermitis</name>
    <dbReference type="NCBI Taxonomy" id="2585200"/>
    <lineage>
        <taxon>Bacteria</taxon>
        <taxon>Bacillati</taxon>
        <taxon>Actinomycetota</taxon>
        <taxon>Actinomycetes</taxon>
        <taxon>Streptosporangiales</taxon>
        <taxon>Thermomonosporaceae</taxon>
        <taxon>Actinomadura</taxon>
    </lineage>
</organism>
<dbReference type="Pfam" id="PF08044">
    <property type="entry name" value="DUF1707"/>
    <property type="match status" value="1"/>
</dbReference>
<dbReference type="Proteomes" id="UP000487268">
    <property type="component" value="Unassembled WGS sequence"/>
</dbReference>
<dbReference type="PANTHER" id="PTHR40763:SF4">
    <property type="entry name" value="DUF1707 DOMAIN-CONTAINING PROTEIN"/>
    <property type="match status" value="1"/>
</dbReference>
<dbReference type="PANTHER" id="PTHR40763">
    <property type="entry name" value="MEMBRANE PROTEIN-RELATED"/>
    <property type="match status" value="1"/>
</dbReference>
<sequence>MTNLPEMRASDADRDRVAAILRDAAGDGRLDLDELEERLEAVYAAKTYAELEPITSDLPATGSAHAVPYVPPPGAPAGDLPSWSTGVGVLGEFHRQGEWSVPPAFTAFSFWGGGKIDLRDARFQRGEVRIRAFAIMGGIEIIAADDMTVHVKGIGIMGGFPHRASGPGAAGAPKVTVTGFAFWGGVDTKRKARKQRRLRKGGS</sequence>